<keyword evidence="1" id="KW-0175">Coiled coil</keyword>
<dbReference type="SUPFAM" id="SSF47095">
    <property type="entry name" value="HMG-box"/>
    <property type="match status" value="1"/>
</dbReference>
<dbReference type="InterPro" id="IPR036910">
    <property type="entry name" value="HMG_box_dom_sf"/>
</dbReference>
<evidence type="ECO:0000313" key="2">
    <source>
        <dbReference type="EMBL" id="QHS98649.1"/>
    </source>
</evidence>
<organism evidence="2">
    <name type="scientific">viral metagenome</name>
    <dbReference type="NCBI Taxonomy" id="1070528"/>
    <lineage>
        <taxon>unclassified sequences</taxon>
        <taxon>metagenomes</taxon>
        <taxon>organismal metagenomes</taxon>
    </lineage>
</organism>
<proteinExistence type="predicted"/>
<dbReference type="EMBL" id="MN739320">
    <property type="protein sequence ID" value="QHS98649.1"/>
    <property type="molecule type" value="Genomic_DNA"/>
</dbReference>
<feature type="coiled-coil region" evidence="1">
    <location>
        <begin position="29"/>
        <end position="56"/>
    </location>
</feature>
<name>A0A6C0C4F1_9ZZZZ</name>
<protein>
    <submittedName>
        <fullName evidence="2">Uncharacterized protein</fullName>
    </submittedName>
</protein>
<reference evidence="2" key="1">
    <citation type="journal article" date="2020" name="Nature">
        <title>Giant virus diversity and host interactions through global metagenomics.</title>
        <authorList>
            <person name="Schulz F."/>
            <person name="Roux S."/>
            <person name="Paez-Espino D."/>
            <person name="Jungbluth S."/>
            <person name="Walsh D.A."/>
            <person name="Denef V.J."/>
            <person name="McMahon K.D."/>
            <person name="Konstantinidis K.T."/>
            <person name="Eloe-Fadrosh E.A."/>
            <person name="Kyrpides N.C."/>
            <person name="Woyke T."/>
        </authorList>
    </citation>
    <scope>NUCLEOTIDE SEQUENCE</scope>
    <source>
        <strain evidence="2">GVMAG-M-3300020185-18</strain>
    </source>
</reference>
<dbReference type="AlphaFoldDB" id="A0A6C0C4F1"/>
<sequence length="193" mass="23040">MSIKKPTSAYQYYIKQWTFMNEQDKAWYNDKAEQDKKRYEKEILEKELEEEEEVKNKQIYLRAYTGGYSAVGLDNGAKSYETVGPVVKIIEYGKEEQEKWGVKVKAFEYRDTKYNDCKFTLHHNQKYHIRTQWGDSNKKGDNVYTHGTTYNYRKDNPYNPIRKYHVCKTPPKHVGNTTQHYTSFDNTTWTTHA</sequence>
<accession>A0A6C0C4F1</accession>
<evidence type="ECO:0000256" key="1">
    <source>
        <dbReference type="SAM" id="Coils"/>
    </source>
</evidence>